<evidence type="ECO:0008006" key="4">
    <source>
        <dbReference type="Google" id="ProtNLM"/>
    </source>
</evidence>
<accession>A0ABS5IYV9</accession>
<evidence type="ECO:0000256" key="1">
    <source>
        <dbReference type="SAM" id="SignalP"/>
    </source>
</evidence>
<sequence length="144" mass="15987">MKYYFTSFLLLLLTFHFLSCKKDKNPTPSSAPLMGSWEIRSSSPALGPYATFDPGNGSMWTFSSGDHFKNIHRGQTLDSGAFQLSSAIAPYDGERKNLIRFNNGSTRTIFTIINDTLTLSSYPYGDNGEMLMDGGSATYVRIKD</sequence>
<dbReference type="EMBL" id="JAGTXB010000005">
    <property type="protein sequence ID" value="MBS0028065.1"/>
    <property type="molecule type" value="Genomic_DNA"/>
</dbReference>
<dbReference type="Proteomes" id="UP000676386">
    <property type="component" value="Unassembled WGS sequence"/>
</dbReference>
<name>A0ABS5IYV9_9BACT</name>
<dbReference type="RefSeq" id="WP_211973179.1">
    <property type="nucleotide sequence ID" value="NZ_CBFHAM010000003.1"/>
</dbReference>
<keyword evidence="3" id="KW-1185">Reference proteome</keyword>
<proteinExistence type="predicted"/>
<comment type="caution">
    <text evidence="2">The sequence shown here is derived from an EMBL/GenBank/DDBJ whole genome shotgun (WGS) entry which is preliminary data.</text>
</comment>
<keyword evidence="1" id="KW-0732">Signal</keyword>
<feature type="chain" id="PRO_5045285022" description="Lipocalin-like domain-containing protein" evidence="1">
    <location>
        <begin position="22"/>
        <end position="144"/>
    </location>
</feature>
<evidence type="ECO:0000313" key="3">
    <source>
        <dbReference type="Proteomes" id="UP000676386"/>
    </source>
</evidence>
<organism evidence="2 3">
    <name type="scientific">Chitinophaga hostae</name>
    <dbReference type="NCBI Taxonomy" id="2831022"/>
    <lineage>
        <taxon>Bacteria</taxon>
        <taxon>Pseudomonadati</taxon>
        <taxon>Bacteroidota</taxon>
        <taxon>Chitinophagia</taxon>
        <taxon>Chitinophagales</taxon>
        <taxon>Chitinophagaceae</taxon>
        <taxon>Chitinophaga</taxon>
    </lineage>
</organism>
<reference evidence="2 3" key="1">
    <citation type="submission" date="2021-04" db="EMBL/GenBank/DDBJ databases">
        <title>Chitinophaga sp. nov., isolated from the rhizosphere soil.</title>
        <authorList>
            <person name="He S."/>
        </authorList>
    </citation>
    <scope>NUCLEOTIDE SEQUENCE [LARGE SCALE GENOMIC DNA]</scope>
    <source>
        <strain evidence="2 3">2R12</strain>
    </source>
</reference>
<evidence type="ECO:0000313" key="2">
    <source>
        <dbReference type="EMBL" id="MBS0028065.1"/>
    </source>
</evidence>
<gene>
    <name evidence="2" type="ORF">KE626_12175</name>
</gene>
<protein>
    <recommendedName>
        <fullName evidence="4">Lipocalin-like domain-containing protein</fullName>
    </recommendedName>
</protein>
<feature type="signal peptide" evidence="1">
    <location>
        <begin position="1"/>
        <end position="21"/>
    </location>
</feature>